<reference evidence="9 10" key="1">
    <citation type="journal article" date="2022" name="Nat. Plants">
        <title>Genomes of leafy and leafless Platanthera orchids illuminate the evolution of mycoheterotrophy.</title>
        <authorList>
            <person name="Li M.H."/>
            <person name="Liu K.W."/>
            <person name="Li Z."/>
            <person name="Lu H.C."/>
            <person name="Ye Q.L."/>
            <person name="Zhang D."/>
            <person name="Wang J.Y."/>
            <person name="Li Y.F."/>
            <person name="Zhong Z.M."/>
            <person name="Liu X."/>
            <person name="Yu X."/>
            <person name="Liu D.K."/>
            <person name="Tu X.D."/>
            <person name="Liu B."/>
            <person name="Hao Y."/>
            <person name="Liao X.Y."/>
            <person name="Jiang Y.T."/>
            <person name="Sun W.H."/>
            <person name="Chen J."/>
            <person name="Chen Y.Q."/>
            <person name="Ai Y."/>
            <person name="Zhai J.W."/>
            <person name="Wu S.S."/>
            <person name="Zhou Z."/>
            <person name="Hsiao Y.Y."/>
            <person name="Wu W.L."/>
            <person name="Chen Y.Y."/>
            <person name="Lin Y.F."/>
            <person name="Hsu J.L."/>
            <person name="Li C.Y."/>
            <person name="Wang Z.W."/>
            <person name="Zhao X."/>
            <person name="Zhong W.Y."/>
            <person name="Ma X.K."/>
            <person name="Ma L."/>
            <person name="Huang J."/>
            <person name="Chen G.Z."/>
            <person name="Huang M.Z."/>
            <person name="Huang L."/>
            <person name="Peng D.H."/>
            <person name="Luo Y.B."/>
            <person name="Zou S.Q."/>
            <person name="Chen S.P."/>
            <person name="Lan S."/>
            <person name="Tsai W.C."/>
            <person name="Van de Peer Y."/>
            <person name="Liu Z.J."/>
        </authorList>
    </citation>
    <scope>NUCLEOTIDE SEQUENCE [LARGE SCALE GENOMIC DNA]</scope>
    <source>
        <strain evidence="9">Lor287</strain>
    </source>
</reference>
<evidence type="ECO:0000259" key="8">
    <source>
        <dbReference type="Pfam" id="PF22528"/>
    </source>
</evidence>
<keyword evidence="5" id="KW-0677">Repeat</keyword>
<feature type="domain" description="Protein arginine N-methyltransferase" evidence="8">
    <location>
        <begin position="301"/>
        <end position="401"/>
    </location>
</feature>
<keyword evidence="4 7" id="KW-0949">S-adenosyl-L-methionine</keyword>
<comment type="caution">
    <text evidence="9">The sequence shown here is derived from an EMBL/GenBank/DDBJ whole genome shotgun (WGS) entry which is preliminary data.</text>
</comment>
<comment type="function">
    <text evidence="6">Arginine methyltransferase that can both catalyze the formation of omega-N monomethylarginine (MMA) and symmetrical dimethylarginine (sDMA).</text>
</comment>
<dbReference type="GO" id="GO:0032259">
    <property type="term" value="P:methylation"/>
    <property type="evidence" value="ECO:0007669"/>
    <property type="project" value="UniProtKB-KW"/>
</dbReference>
<organism evidence="9 10">
    <name type="scientific">Platanthera zijinensis</name>
    <dbReference type="NCBI Taxonomy" id="2320716"/>
    <lineage>
        <taxon>Eukaryota</taxon>
        <taxon>Viridiplantae</taxon>
        <taxon>Streptophyta</taxon>
        <taxon>Embryophyta</taxon>
        <taxon>Tracheophyta</taxon>
        <taxon>Spermatophyta</taxon>
        <taxon>Magnoliopsida</taxon>
        <taxon>Liliopsida</taxon>
        <taxon>Asparagales</taxon>
        <taxon>Orchidaceae</taxon>
        <taxon>Orchidoideae</taxon>
        <taxon>Orchideae</taxon>
        <taxon>Orchidinae</taxon>
        <taxon>Platanthera</taxon>
    </lineage>
</organism>
<keyword evidence="2 7" id="KW-0489">Methyltransferase</keyword>
<dbReference type="FunFam" id="2.70.160.11:FF:000017">
    <property type="entry name" value="Protein arginine N-methyltransferase 1.6"/>
    <property type="match status" value="1"/>
</dbReference>
<dbReference type="FunFam" id="3.40.50.150:FF:000167">
    <property type="entry name" value="Protein arginine N-methyltransferase"/>
    <property type="match status" value="1"/>
</dbReference>
<dbReference type="Gene3D" id="2.70.160.11">
    <property type="entry name" value="Hnrnp arginine n-methyltransferase1"/>
    <property type="match status" value="2"/>
</dbReference>
<sequence>MLIFLPAFTPPAISASNLLRHVLSPFRSYLSFYRSEQLTRTGSGEDRAMSCLGASPNRAFQLQQNPLTGKSEWIVIEEDDAHAEEEAPVAYSSLLASTSYIDMLNDCRRNRAFRLAIQKTVTAPCHVLDIGAGTGLLSMMVARAMKESGGGREAKVSACESYLPMGKLMRRVLRANGMETKVKLFHKRSDELQVGVDLDSRASMLVSEILDSELLGEGLIPTLQHAHDMLLTTNAKTVPYRATIYGQLVESAFLWKLHDLHSNEVRASDGIRLSPDCSEKIIHVKPQQYAMHINSLCSEIRLLSELFKIFEFDFWKRPDSYGESEMWLKPIEDGTVHAVVTWWVLQLDGEGSIFYSTAPNWIDTSKFEGVDYWCDHWKQCIWFIPGEGLPIFKDTNIPFKAVHNATNISYFLRGDKDTAIYSFSSVDCHLFLSPERLGIYGEKDIRSAFLTAVKNALQRLKVSPLCVVADDSILLTILAASLSKTSKIISSGHGFQGKGYAYLQAISGANGFSMDRIQVLSKRVSTLPLDDSQRKIDMFMAEPFYYGKEGMLPWQNLLFWKHRTILDPILSKDAVILPSKGILKVCGMYLPDLWRSRRCLEEIEGFDHSIANEILGACGNLPCSLRGTCLPYFVWQCGEIKELSDVFSIMDFKFSEPLHECHGKISIKFSKPGICHGLVLWIDWVLDEENSIVISTGPVNRYWKQGVNLLSKPVGVDVGTSMEIQASFDASNGELTVDSLFPL</sequence>
<dbReference type="InterPro" id="IPR055135">
    <property type="entry name" value="PRMT_dom"/>
</dbReference>
<dbReference type="SUPFAM" id="SSF53335">
    <property type="entry name" value="S-adenosyl-L-methionine-dependent methyltransferases"/>
    <property type="match status" value="2"/>
</dbReference>
<evidence type="ECO:0000256" key="6">
    <source>
        <dbReference type="ARBA" id="ARBA00054608"/>
    </source>
</evidence>
<dbReference type="FunFam" id="3.40.50.150:FF:000070">
    <property type="entry name" value="Protein arginine N-methyltransferase 7"/>
    <property type="match status" value="1"/>
</dbReference>
<dbReference type="InterPro" id="IPR025799">
    <property type="entry name" value="Arg_MeTrfase"/>
</dbReference>
<evidence type="ECO:0000256" key="5">
    <source>
        <dbReference type="ARBA" id="ARBA00022737"/>
    </source>
</evidence>
<name>A0AAP0BB96_9ASPA</name>
<evidence type="ECO:0000256" key="7">
    <source>
        <dbReference type="PROSITE-ProRule" id="PRU01015"/>
    </source>
</evidence>
<evidence type="ECO:0000256" key="2">
    <source>
        <dbReference type="ARBA" id="ARBA00022603"/>
    </source>
</evidence>
<feature type="domain" description="Protein arginine N-methyltransferase" evidence="8">
    <location>
        <begin position="653"/>
        <end position="731"/>
    </location>
</feature>
<evidence type="ECO:0000313" key="10">
    <source>
        <dbReference type="Proteomes" id="UP001418222"/>
    </source>
</evidence>
<proteinExistence type="predicted"/>
<evidence type="ECO:0000256" key="3">
    <source>
        <dbReference type="ARBA" id="ARBA00022679"/>
    </source>
</evidence>
<dbReference type="AlphaFoldDB" id="A0AAP0BB96"/>
<dbReference type="Gene3D" id="3.40.50.150">
    <property type="entry name" value="Vaccinia Virus protein VP39"/>
    <property type="match status" value="2"/>
</dbReference>
<dbReference type="PANTHER" id="PTHR11006:SF4">
    <property type="entry name" value="PROTEIN ARGININE N-METHYLTRANSFERASE 7"/>
    <property type="match status" value="1"/>
</dbReference>
<dbReference type="PROSITE" id="PS51678">
    <property type="entry name" value="SAM_MT_PRMT"/>
    <property type="match status" value="2"/>
</dbReference>
<dbReference type="EMBL" id="JBBWWQ010000012">
    <property type="protein sequence ID" value="KAK8934950.1"/>
    <property type="molecule type" value="Genomic_DNA"/>
</dbReference>
<evidence type="ECO:0000256" key="4">
    <source>
        <dbReference type="ARBA" id="ARBA00022691"/>
    </source>
</evidence>
<dbReference type="Proteomes" id="UP001418222">
    <property type="component" value="Unassembled WGS sequence"/>
</dbReference>
<evidence type="ECO:0000256" key="1">
    <source>
        <dbReference type="ARBA" id="ARBA00018773"/>
    </source>
</evidence>
<gene>
    <name evidence="9" type="primary">PRMT7</name>
    <name evidence="9" type="ORF">KSP39_PZI014830</name>
</gene>
<accession>A0AAP0BB96</accession>
<keyword evidence="10" id="KW-1185">Reference proteome</keyword>
<dbReference type="FunFam" id="2.70.160.11:FF:000013">
    <property type="entry name" value="Protein arginine N-methyltransferase 1.6"/>
    <property type="match status" value="1"/>
</dbReference>
<evidence type="ECO:0000313" key="9">
    <source>
        <dbReference type="EMBL" id="KAK8934950.1"/>
    </source>
</evidence>
<dbReference type="GO" id="GO:0016274">
    <property type="term" value="F:protein-arginine N-methyltransferase activity"/>
    <property type="evidence" value="ECO:0007669"/>
    <property type="project" value="InterPro"/>
</dbReference>
<protein>
    <recommendedName>
        <fullName evidence="1">Protein arginine N-methyltransferase 7</fullName>
    </recommendedName>
</protein>
<dbReference type="GO" id="GO:0042054">
    <property type="term" value="F:histone methyltransferase activity"/>
    <property type="evidence" value="ECO:0007669"/>
    <property type="project" value="TreeGrafter"/>
</dbReference>
<dbReference type="InterPro" id="IPR029063">
    <property type="entry name" value="SAM-dependent_MTases_sf"/>
</dbReference>
<keyword evidence="3 7" id="KW-0808">Transferase</keyword>
<dbReference type="Pfam" id="PF22528">
    <property type="entry name" value="PRMT_C"/>
    <property type="match status" value="2"/>
</dbReference>
<dbReference type="PANTHER" id="PTHR11006">
    <property type="entry name" value="PROTEIN ARGININE N-METHYLTRANSFERASE"/>
    <property type="match status" value="1"/>
</dbReference>